<evidence type="ECO:0000313" key="2">
    <source>
        <dbReference type="EMBL" id="GMF53187.1"/>
    </source>
</evidence>
<dbReference type="EMBL" id="BSXT01003245">
    <property type="protein sequence ID" value="GMF53187.1"/>
    <property type="molecule type" value="Genomic_DNA"/>
</dbReference>
<dbReference type="PANTHER" id="PTHR38894">
    <property type="entry name" value="TRANSMEMBRANE PROTEIN"/>
    <property type="match status" value="1"/>
</dbReference>
<dbReference type="Proteomes" id="UP001165121">
    <property type="component" value="Unassembled WGS sequence"/>
</dbReference>
<evidence type="ECO:0000256" key="1">
    <source>
        <dbReference type="SAM" id="Phobius"/>
    </source>
</evidence>
<gene>
    <name evidence="2" type="ORF">Pfra01_002192700</name>
</gene>
<protein>
    <submittedName>
        <fullName evidence="2">Unnamed protein product</fullName>
    </submittedName>
</protein>
<proteinExistence type="predicted"/>
<accession>A0A9W6Y5Q4</accession>
<dbReference type="OrthoDB" id="167746at2759"/>
<reference evidence="2" key="1">
    <citation type="submission" date="2023-04" db="EMBL/GenBank/DDBJ databases">
        <title>Phytophthora fragariaefolia NBRC 109709.</title>
        <authorList>
            <person name="Ichikawa N."/>
            <person name="Sato H."/>
            <person name="Tonouchi N."/>
        </authorList>
    </citation>
    <scope>NUCLEOTIDE SEQUENCE</scope>
    <source>
        <strain evidence="2">NBRC 109709</strain>
    </source>
</reference>
<keyword evidence="1" id="KW-1133">Transmembrane helix</keyword>
<name>A0A9W6Y5Q4_9STRA</name>
<feature type="transmembrane region" description="Helical" evidence="1">
    <location>
        <begin position="20"/>
        <end position="42"/>
    </location>
</feature>
<comment type="caution">
    <text evidence="2">The sequence shown here is derived from an EMBL/GenBank/DDBJ whole genome shotgun (WGS) entry which is preliminary data.</text>
</comment>
<dbReference type="PANTHER" id="PTHR38894:SF1">
    <property type="entry name" value="TRANSMEMBRANE PROTEIN"/>
    <property type="match status" value="1"/>
</dbReference>
<evidence type="ECO:0000313" key="3">
    <source>
        <dbReference type="Proteomes" id="UP001165121"/>
    </source>
</evidence>
<organism evidence="2 3">
    <name type="scientific">Phytophthora fragariaefolia</name>
    <dbReference type="NCBI Taxonomy" id="1490495"/>
    <lineage>
        <taxon>Eukaryota</taxon>
        <taxon>Sar</taxon>
        <taxon>Stramenopiles</taxon>
        <taxon>Oomycota</taxon>
        <taxon>Peronosporomycetes</taxon>
        <taxon>Peronosporales</taxon>
        <taxon>Peronosporaceae</taxon>
        <taxon>Phytophthora</taxon>
    </lineage>
</organism>
<sequence length="93" mass="9375">MTTYLLFIGLMDLGMIGHVFGIIAGTMACINACLVVFVGVCASRVPADYPEAINSAAVASYGSSSQFEGPIAFALATGALKTGTSSASVHAVV</sequence>
<keyword evidence="1" id="KW-0812">Transmembrane</keyword>
<keyword evidence="1" id="KW-0472">Membrane</keyword>
<keyword evidence="3" id="KW-1185">Reference proteome</keyword>
<dbReference type="AlphaFoldDB" id="A0A9W6Y5Q4"/>